<evidence type="ECO:0000313" key="3">
    <source>
        <dbReference type="Proteomes" id="UP001154322"/>
    </source>
</evidence>
<evidence type="ECO:0000313" key="2">
    <source>
        <dbReference type="EMBL" id="CAH8246380.1"/>
    </source>
</evidence>
<sequence>MRQIALHKHEGKLTMGSAAKYTMNTGSTMFVKDGRKTDMGSRPEIVNGTLYVPLLFYAEALDYNFAADGKKGTVRLTKSKMWLQKRRGVSHRHCKMMEMTR</sequence>
<dbReference type="Pfam" id="PF07833">
    <property type="entry name" value="Cu_amine_oxidN1"/>
    <property type="match status" value="1"/>
</dbReference>
<dbReference type="Proteomes" id="UP001154322">
    <property type="component" value="Unassembled WGS sequence"/>
</dbReference>
<name>A0ABN8U5L4_9BACL</name>
<reference evidence="2" key="1">
    <citation type="submission" date="2022-06" db="EMBL/GenBank/DDBJ databases">
        <authorList>
            <person name="Dietemann V."/>
            <person name="Ory F."/>
            <person name="Dainat B."/>
            <person name="Oberhansli S."/>
        </authorList>
    </citation>
    <scope>NUCLEOTIDE SEQUENCE</scope>
    <source>
        <strain evidence="2">Ena-SAMPLE-TAB-26-04-2022-14:26:32:270-5432</strain>
    </source>
</reference>
<organism evidence="2 3">
    <name type="scientific">Paenibacillus melissococcoides</name>
    <dbReference type="NCBI Taxonomy" id="2912268"/>
    <lineage>
        <taxon>Bacteria</taxon>
        <taxon>Bacillati</taxon>
        <taxon>Bacillota</taxon>
        <taxon>Bacilli</taxon>
        <taxon>Bacillales</taxon>
        <taxon>Paenibacillaceae</taxon>
        <taxon>Paenibacillus</taxon>
    </lineage>
</organism>
<protein>
    <submittedName>
        <fullName evidence="2">Copper amine oxidase N-terminal domain-containing protein</fullName>
    </submittedName>
</protein>
<dbReference type="SUPFAM" id="SSF55383">
    <property type="entry name" value="Copper amine oxidase, domain N"/>
    <property type="match status" value="1"/>
</dbReference>
<gene>
    <name evidence="2" type="ORF">WJ0W_003615</name>
</gene>
<dbReference type="EMBL" id="CALYLO010000005">
    <property type="protein sequence ID" value="CAH8246380.1"/>
    <property type="molecule type" value="Genomic_DNA"/>
</dbReference>
<feature type="domain" description="Copper amine oxidase-like N-terminal" evidence="1">
    <location>
        <begin position="11"/>
        <end position="75"/>
    </location>
</feature>
<evidence type="ECO:0000259" key="1">
    <source>
        <dbReference type="Pfam" id="PF07833"/>
    </source>
</evidence>
<accession>A0ABN8U5L4</accession>
<keyword evidence="3" id="KW-1185">Reference proteome</keyword>
<dbReference type="RefSeq" id="WP_213427276.1">
    <property type="nucleotide sequence ID" value="NZ_AP031286.1"/>
</dbReference>
<proteinExistence type="predicted"/>
<dbReference type="InterPro" id="IPR012854">
    <property type="entry name" value="Cu_amine_oxidase-like_N"/>
</dbReference>
<dbReference type="Gene3D" id="3.30.457.10">
    <property type="entry name" value="Copper amine oxidase-like, N-terminal domain"/>
    <property type="match status" value="1"/>
</dbReference>
<dbReference type="InterPro" id="IPR036582">
    <property type="entry name" value="Mao_N_sf"/>
</dbReference>
<comment type="caution">
    <text evidence="2">The sequence shown here is derived from an EMBL/GenBank/DDBJ whole genome shotgun (WGS) entry which is preliminary data.</text>
</comment>